<feature type="domain" description="EF-hand" evidence="3">
    <location>
        <begin position="132"/>
        <end position="158"/>
    </location>
</feature>
<evidence type="ECO:0000256" key="1">
    <source>
        <dbReference type="SAM" id="MobiDB-lite"/>
    </source>
</evidence>
<dbReference type="Proteomes" id="UP000254771">
    <property type="component" value="Unassembled WGS sequence"/>
</dbReference>
<dbReference type="Pfam" id="PF13202">
    <property type="entry name" value="EF-hand_5"/>
    <property type="match status" value="3"/>
</dbReference>
<name>A0A370DUT0_9GAMM</name>
<comment type="caution">
    <text evidence="4">The sequence shown here is derived from an EMBL/GenBank/DDBJ whole genome shotgun (WGS) entry which is preliminary data.</text>
</comment>
<evidence type="ECO:0000313" key="4">
    <source>
        <dbReference type="EMBL" id="RDH88139.1"/>
    </source>
</evidence>
<reference evidence="4 5" key="1">
    <citation type="journal article" date="2018" name="ISME J.">
        <title>Endosymbiont genomes yield clues of tubeworm success.</title>
        <authorList>
            <person name="Li Y."/>
            <person name="Liles M.R."/>
            <person name="Halanych K.M."/>
        </authorList>
    </citation>
    <scope>NUCLEOTIDE SEQUENCE [LARGE SCALE GENOMIC DNA]</scope>
    <source>
        <strain evidence="4">A1462</strain>
    </source>
</reference>
<dbReference type="PANTHER" id="PTHR10827:SF85">
    <property type="entry name" value="CALCIUM-BINDING PROTEIN"/>
    <property type="match status" value="1"/>
</dbReference>
<dbReference type="InterPro" id="IPR011992">
    <property type="entry name" value="EF-hand-dom_pair"/>
</dbReference>
<dbReference type="InterPro" id="IPR018247">
    <property type="entry name" value="EF_Hand_1_Ca_BS"/>
</dbReference>
<evidence type="ECO:0000256" key="2">
    <source>
        <dbReference type="SAM" id="SignalP"/>
    </source>
</evidence>
<accession>A0A370DUT0</accession>
<feature type="signal peptide" evidence="2">
    <location>
        <begin position="1"/>
        <end position="22"/>
    </location>
</feature>
<feature type="chain" id="PRO_5016719968" description="EF-hand domain-containing protein" evidence="2">
    <location>
        <begin position="23"/>
        <end position="204"/>
    </location>
</feature>
<feature type="region of interest" description="Disordered" evidence="1">
    <location>
        <begin position="103"/>
        <end position="128"/>
    </location>
</feature>
<dbReference type="AlphaFoldDB" id="A0A370DUT0"/>
<gene>
    <name evidence="4" type="ORF">DIZ78_01750</name>
</gene>
<evidence type="ECO:0000259" key="3">
    <source>
        <dbReference type="PROSITE" id="PS50222"/>
    </source>
</evidence>
<dbReference type="PANTHER" id="PTHR10827">
    <property type="entry name" value="RETICULOCALBIN"/>
    <property type="match status" value="1"/>
</dbReference>
<dbReference type="GO" id="GO:0005509">
    <property type="term" value="F:calcium ion binding"/>
    <property type="evidence" value="ECO:0007669"/>
    <property type="project" value="InterPro"/>
</dbReference>
<dbReference type="InterPro" id="IPR002048">
    <property type="entry name" value="EF_hand_dom"/>
</dbReference>
<proteinExistence type="predicted"/>
<dbReference type="SUPFAM" id="SSF47473">
    <property type="entry name" value="EF-hand"/>
    <property type="match status" value="1"/>
</dbReference>
<dbReference type="CDD" id="cd00051">
    <property type="entry name" value="EFh"/>
    <property type="match status" value="1"/>
</dbReference>
<dbReference type="Pfam" id="PF13833">
    <property type="entry name" value="EF-hand_8"/>
    <property type="match status" value="1"/>
</dbReference>
<dbReference type="EMBL" id="QFXE01000002">
    <property type="protein sequence ID" value="RDH88139.1"/>
    <property type="molecule type" value="Genomic_DNA"/>
</dbReference>
<sequence length="204" mass="22296">MKMLYKSIFSILLSGTALFAAAQSPGYLQRGPVPFEAYDRDGSGAITTDEFNALRNERRAARAAEGRPMRNAAKAPTFEQLDLNADGVLGSDEMAAFRQQQMSQRPSGKGAAKGAEMASGRGAGRGRNMPSFAEFDLNGDGAMTEDEFIEARGQRISERAKQGYMMRGLKNARPFSEVDLDGDGVVKESEFLQMQAQHRQSRSQ</sequence>
<protein>
    <recommendedName>
        <fullName evidence="3">EF-hand domain-containing protein</fullName>
    </recommendedName>
</protein>
<dbReference type="Gene3D" id="1.10.238.10">
    <property type="entry name" value="EF-hand"/>
    <property type="match status" value="2"/>
</dbReference>
<organism evidence="4 5">
    <name type="scientific">endosymbiont of Escarpia spicata</name>
    <dbReference type="NCBI Taxonomy" id="2200908"/>
    <lineage>
        <taxon>Bacteria</taxon>
        <taxon>Pseudomonadati</taxon>
        <taxon>Pseudomonadota</taxon>
        <taxon>Gammaproteobacteria</taxon>
        <taxon>sulfur-oxidizing symbionts</taxon>
    </lineage>
</organism>
<keyword evidence="5" id="KW-1185">Reference proteome</keyword>
<dbReference type="PROSITE" id="PS00018">
    <property type="entry name" value="EF_HAND_1"/>
    <property type="match status" value="3"/>
</dbReference>
<keyword evidence="2" id="KW-0732">Signal</keyword>
<evidence type="ECO:0000313" key="5">
    <source>
        <dbReference type="Proteomes" id="UP000254771"/>
    </source>
</evidence>
<dbReference type="PROSITE" id="PS50222">
    <property type="entry name" value="EF_HAND_2"/>
    <property type="match status" value="1"/>
</dbReference>